<reference evidence="1" key="1">
    <citation type="submission" date="2022-08" db="EMBL/GenBank/DDBJ databases">
        <title>Genome Sequence of Lecanicillium fungicola.</title>
        <authorList>
            <person name="Buettner E."/>
        </authorList>
    </citation>
    <scope>NUCLEOTIDE SEQUENCE</scope>
    <source>
        <strain evidence="1">Babe33</strain>
    </source>
</reference>
<dbReference type="EMBL" id="JANJQO010000665">
    <property type="protein sequence ID" value="KAJ2975766.1"/>
    <property type="molecule type" value="Genomic_DNA"/>
</dbReference>
<evidence type="ECO:0000313" key="2">
    <source>
        <dbReference type="Proteomes" id="UP001143910"/>
    </source>
</evidence>
<accession>A0ACC1NA78</accession>
<evidence type="ECO:0000313" key="1">
    <source>
        <dbReference type="EMBL" id="KAJ2975766.1"/>
    </source>
</evidence>
<dbReference type="Proteomes" id="UP001143910">
    <property type="component" value="Unassembled WGS sequence"/>
</dbReference>
<organism evidence="1 2">
    <name type="scientific">Zarea fungicola</name>
    <dbReference type="NCBI Taxonomy" id="93591"/>
    <lineage>
        <taxon>Eukaryota</taxon>
        <taxon>Fungi</taxon>
        <taxon>Dikarya</taxon>
        <taxon>Ascomycota</taxon>
        <taxon>Pezizomycotina</taxon>
        <taxon>Sordariomycetes</taxon>
        <taxon>Hypocreomycetidae</taxon>
        <taxon>Hypocreales</taxon>
        <taxon>Cordycipitaceae</taxon>
        <taxon>Zarea</taxon>
    </lineage>
</organism>
<comment type="caution">
    <text evidence="1">The sequence shown here is derived from an EMBL/GenBank/DDBJ whole genome shotgun (WGS) entry which is preliminary data.</text>
</comment>
<protein>
    <submittedName>
        <fullName evidence="1">Uncharacterized protein</fullName>
    </submittedName>
</protein>
<gene>
    <name evidence="1" type="ORF">NQ176_g5338</name>
</gene>
<sequence>MFLVGFVDLAPSSDTAATYAKSSMLLLFYFVYNCGLGPLTYAIMAEVPSTTVRGKTLGVACSLSHFISLAITAGLPYAMSPTEANWGGKIGFLFGGLGVLLVIWAFCCLPETKNRTFEELDLLFEHKTPAWKFSSTTLTDSAGMVGAPAKA</sequence>
<keyword evidence="2" id="KW-1185">Reference proteome</keyword>
<name>A0ACC1NA78_9HYPO</name>
<proteinExistence type="predicted"/>